<organism evidence="2 3">
    <name type="scientific">Stenotrophomonas geniculata N1</name>
    <dbReference type="NCBI Taxonomy" id="1167641"/>
    <lineage>
        <taxon>Bacteria</taxon>
        <taxon>Pseudomonadati</taxon>
        <taxon>Pseudomonadota</taxon>
        <taxon>Gammaproteobacteria</taxon>
        <taxon>Lysobacterales</taxon>
        <taxon>Lysobacteraceae</taxon>
        <taxon>Stenotrophomonas</taxon>
    </lineage>
</organism>
<dbReference type="InterPro" id="IPR052189">
    <property type="entry name" value="L-asp_N-monooxygenase_NS-form"/>
</dbReference>
<dbReference type="AlphaFoldDB" id="A0A0L8A792"/>
<dbReference type="PANTHER" id="PTHR40254">
    <property type="entry name" value="BLR0577 PROTEIN"/>
    <property type="match status" value="1"/>
</dbReference>
<dbReference type="InterPro" id="IPR036188">
    <property type="entry name" value="FAD/NAD-bd_sf"/>
</dbReference>
<reference evidence="2 3" key="1">
    <citation type="journal article" date="2012" name="J. Bacteriol.">
        <title>Genome sequence of a novel nicotine-degrading strain, Pseudomonas geniculata N1.</title>
        <authorList>
            <person name="Tang H."/>
            <person name="Yu H."/>
            <person name="Tai C."/>
            <person name="Huang K."/>
            <person name="Liu Y."/>
            <person name="Wang L."/>
            <person name="Yao Y."/>
            <person name="Wu G."/>
            <person name="Xu P."/>
        </authorList>
    </citation>
    <scope>NUCLEOTIDE SEQUENCE [LARGE SCALE GENOMIC DNA]</scope>
    <source>
        <strain evidence="2 3">N1</strain>
    </source>
</reference>
<dbReference type="RefSeq" id="WP_010482359.1">
    <property type="nucleotide sequence ID" value="NZ_AJLO02000033.1"/>
</dbReference>
<proteinExistence type="predicted"/>
<dbReference type="Proteomes" id="UP000036890">
    <property type="component" value="Unassembled WGS sequence"/>
</dbReference>
<dbReference type="Pfam" id="PF13454">
    <property type="entry name" value="NAD_binding_9"/>
    <property type="match status" value="1"/>
</dbReference>
<feature type="domain" description="FAD-dependent urate hydroxylase HpyO/Asp monooxygenase CreE-like FAD/NAD(P)-binding" evidence="1">
    <location>
        <begin position="19"/>
        <end position="170"/>
    </location>
</feature>
<dbReference type="InterPro" id="IPR038732">
    <property type="entry name" value="HpyO/CreE_NAD-binding"/>
</dbReference>
<accession>A0A0L8A792</accession>
<dbReference type="OrthoDB" id="101972at2"/>
<evidence type="ECO:0000259" key="1">
    <source>
        <dbReference type="Pfam" id="PF13454"/>
    </source>
</evidence>
<protein>
    <submittedName>
        <fullName evidence="2">Pyridine nucleotide-disulfide oxidoreductase</fullName>
    </submittedName>
</protein>
<gene>
    <name evidence="2" type="ORF">W7K_15650</name>
</gene>
<dbReference type="PANTHER" id="PTHR40254:SF1">
    <property type="entry name" value="BLR0577 PROTEIN"/>
    <property type="match status" value="1"/>
</dbReference>
<name>A0A0L8A792_9GAMM</name>
<sequence>MAYNRHMTDSPRNGELDLAIIGGGAAGVLVAIQVLRQAHAPPALAIFEPASQLAQGIAYATPWPEHLLNVPAAKMSAFADQPGDFLDYLVAANAYPGEAREVLGERYVCRHYFAAYLQQRLQEAVAASPAQLQVIAQPVLGLQPDDHGYQLTLGDGSTLHAAQAVLATGNSMRPLPVAGADALPADDVIEAWDYDGVRTLAGEQAVAIVGSGLSMADTVLALVAAGHTGPLHVISRHGLLPLPHAHGGLPTFDPATLLPMNLRQRLRALRGFARQAQADGLPWQGVMDRIRPHGQALWCSLDEADQRRFLRHVVRYWDVHRHRIAEEVDAQLQSLQDSGQLRIHRSRLQRVCREGDALRLSGRDATGNEQQWTMIGGVINATGVETRASALRNPLLQQLQADGLARPGPHGLGLDSTVPGDRLRAAGGQPQARLGVLGSLRIGSLWESLAVPELRQQAQALATQVVAGAATAMP</sequence>
<comment type="caution">
    <text evidence="2">The sequence shown here is derived from an EMBL/GenBank/DDBJ whole genome shotgun (WGS) entry which is preliminary data.</text>
</comment>
<evidence type="ECO:0000313" key="2">
    <source>
        <dbReference type="EMBL" id="KOE98262.1"/>
    </source>
</evidence>
<dbReference type="EMBL" id="AJLO02000033">
    <property type="protein sequence ID" value="KOE98262.1"/>
    <property type="molecule type" value="Genomic_DNA"/>
</dbReference>
<dbReference type="PRINTS" id="PR00368">
    <property type="entry name" value="FADPNR"/>
</dbReference>
<evidence type="ECO:0000313" key="3">
    <source>
        <dbReference type="Proteomes" id="UP000036890"/>
    </source>
</evidence>
<dbReference type="Gene3D" id="3.50.50.60">
    <property type="entry name" value="FAD/NAD(P)-binding domain"/>
    <property type="match status" value="1"/>
</dbReference>
<dbReference type="SUPFAM" id="SSF51905">
    <property type="entry name" value="FAD/NAD(P)-binding domain"/>
    <property type="match status" value="1"/>
</dbReference>